<keyword evidence="2" id="KW-0690">Ribosome biogenesis</keyword>
<dbReference type="GO" id="GO:0045943">
    <property type="term" value="P:positive regulation of transcription by RNA polymerase I"/>
    <property type="evidence" value="ECO:0007669"/>
    <property type="project" value="TreeGrafter"/>
</dbReference>
<comment type="subcellular location">
    <subcellularLocation>
        <location evidence="2">Nucleus</location>
        <location evidence="2">Nucleolus</location>
    </subcellularLocation>
</comment>
<keyword evidence="5" id="KW-1185">Reference proteome</keyword>
<keyword evidence="2" id="KW-0698">rRNA processing</keyword>
<keyword evidence="1 2" id="KW-0539">Nucleus</keyword>
<evidence type="ECO:0000313" key="5">
    <source>
        <dbReference type="Proteomes" id="UP000230423"/>
    </source>
</evidence>
<evidence type="ECO:0000256" key="2">
    <source>
        <dbReference type="RuleBase" id="RU367065"/>
    </source>
</evidence>
<protein>
    <recommendedName>
        <fullName evidence="2">HEAT repeat-containing protein 1</fullName>
    </recommendedName>
</protein>
<dbReference type="GO" id="GO:0032040">
    <property type="term" value="C:small-subunit processome"/>
    <property type="evidence" value="ECO:0007669"/>
    <property type="project" value="TreeGrafter"/>
</dbReference>
<dbReference type="AlphaFoldDB" id="A0A2G9UV80"/>
<dbReference type="GO" id="GO:0034455">
    <property type="term" value="C:t-UTP complex"/>
    <property type="evidence" value="ECO:0007669"/>
    <property type="project" value="TreeGrafter"/>
</dbReference>
<dbReference type="GO" id="GO:0030515">
    <property type="term" value="F:snoRNA binding"/>
    <property type="evidence" value="ECO:0007669"/>
    <property type="project" value="TreeGrafter"/>
</dbReference>
<feature type="domain" description="BP28 C-terminal" evidence="3">
    <location>
        <begin position="12"/>
        <end position="139"/>
    </location>
</feature>
<dbReference type="OrthoDB" id="5797127at2759"/>
<dbReference type="EMBL" id="KZ345339">
    <property type="protein sequence ID" value="PIO74063.1"/>
    <property type="molecule type" value="Genomic_DNA"/>
</dbReference>
<dbReference type="GO" id="GO:0030686">
    <property type="term" value="C:90S preribosome"/>
    <property type="evidence" value="ECO:0007669"/>
    <property type="project" value="TreeGrafter"/>
</dbReference>
<dbReference type="Proteomes" id="UP000230423">
    <property type="component" value="Unassembled WGS sequence"/>
</dbReference>
<evidence type="ECO:0000313" key="4">
    <source>
        <dbReference type="EMBL" id="PIO74063.1"/>
    </source>
</evidence>
<keyword evidence="2" id="KW-0687">Ribonucleoprotein</keyword>
<dbReference type="PANTHER" id="PTHR13457:SF1">
    <property type="entry name" value="HEAT REPEAT-CONTAINING PROTEIN 1"/>
    <property type="match status" value="1"/>
</dbReference>
<comment type="function">
    <text evidence="2">Involved in nucleolar processing of pre-18S ribosomal RNA.</text>
</comment>
<accession>A0A2G9UV80</accession>
<dbReference type="InterPro" id="IPR040191">
    <property type="entry name" value="UTP10"/>
</dbReference>
<name>A0A2G9UV80_TELCI</name>
<organism evidence="4 5">
    <name type="scientific">Teladorsagia circumcincta</name>
    <name type="common">Brown stomach worm</name>
    <name type="synonym">Ostertagia circumcincta</name>
    <dbReference type="NCBI Taxonomy" id="45464"/>
    <lineage>
        <taxon>Eukaryota</taxon>
        <taxon>Metazoa</taxon>
        <taxon>Ecdysozoa</taxon>
        <taxon>Nematoda</taxon>
        <taxon>Chromadorea</taxon>
        <taxon>Rhabditida</taxon>
        <taxon>Rhabditina</taxon>
        <taxon>Rhabditomorpha</taxon>
        <taxon>Strongyloidea</taxon>
        <taxon>Trichostrongylidae</taxon>
        <taxon>Teladorsagia</taxon>
    </lineage>
</organism>
<comment type="similarity">
    <text evidence="2">Belongs to the HEATR1/UTP10 family.</text>
</comment>
<proteinExistence type="inferred from homology"/>
<dbReference type="Pfam" id="PF08146">
    <property type="entry name" value="BP28CT"/>
    <property type="match status" value="1"/>
</dbReference>
<sequence>MEVRVIPEHFAKAVIDLSHEENFEHAGNVERSVFKSLLAMAEVLTENTLRSVVNGFVDWAEQGLKPSASNGERSRLITLYSFANSFYDSFNTLALPYFGRLVEMSAKILNACNATILTDSSLLLINGKKGSIEELEADILIIHVIDFISNCARHREFFTQ</sequence>
<dbReference type="SMART" id="SM01036">
    <property type="entry name" value="BP28CT"/>
    <property type="match status" value="1"/>
</dbReference>
<dbReference type="InterPro" id="IPR012954">
    <property type="entry name" value="BP28_C_dom"/>
</dbReference>
<dbReference type="PANTHER" id="PTHR13457">
    <property type="entry name" value="BAP28"/>
    <property type="match status" value="1"/>
</dbReference>
<reference evidence="4 5" key="1">
    <citation type="submission" date="2015-09" db="EMBL/GenBank/DDBJ databases">
        <title>Draft genome of the parasitic nematode Teladorsagia circumcincta isolate WARC Sus (inbred).</title>
        <authorList>
            <person name="Mitreva M."/>
        </authorList>
    </citation>
    <scope>NUCLEOTIDE SEQUENCE [LARGE SCALE GENOMIC DNA]</scope>
    <source>
        <strain evidence="4 5">S</strain>
    </source>
</reference>
<dbReference type="GO" id="GO:0000462">
    <property type="term" value="P:maturation of SSU-rRNA from tricistronic rRNA transcript (SSU-rRNA, 5.8S rRNA, LSU-rRNA)"/>
    <property type="evidence" value="ECO:0007669"/>
    <property type="project" value="TreeGrafter"/>
</dbReference>
<gene>
    <name evidence="4" type="ORF">TELCIR_03935</name>
</gene>
<evidence type="ECO:0000259" key="3">
    <source>
        <dbReference type="SMART" id="SM01036"/>
    </source>
</evidence>
<evidence type="ECO:0000256" key="1">
    <source>
        <dbReference type="ARBA" id="ARBA00023242"/>
    </source>
</evidence>